<accession>A0A1E3X8X4</accession>
<sequence>MNILRQLILCVCIFAVNGCDAIDPNTQSDVENKIIMTIEPRLNMDENGYYHLTLDRNDWQTIHRISGHLNYDDGLPAELIKVYWSSNLYWYLNDTLGYIVHEGLTDDLVYVSYDTTYITGFNGMEVPTSNQASYSNAEGEVNNMIAPVKIMVGDTMRLAWSYYDYELNEGLIRIVLE</sequence>
<evidence type="ECO:0000256" key="1">
    <source>
        <dbReference type="SAM" id="SignalP"/>
    </source>
</evidence>
<gene>
    <name evidence="2" type="ORF">SCARUB_02788</name>
</gene>
<organism evidence="2 3">
    <name type="scientific">Candidatus Scalindua rubra</name>
    <dbReference type="NCBI Taxonomy" id="1872076"/>
    <lineage>
        <taxon>Bacteria</taxon>
        <taxon>Pseudomonadati</taxon>
        <taxon>Planctomycetota</taxon>
        <taxon>Candidatus Brocadiia</taxon>
        <taxon>Candidatus Brocadiales</taxon>
        <taxon>Candidatus Scalinduaceae</taxon>
        <taxon>Candidatus Scalindua</taxon>
    </lineage>
</organism>
<comment type="caution">
    <text evidence="2">The sequence shown here is derived from an EMBL/GenBank/DDBJ whole genome shotgun (WGS) entry which is preliminary data.</text>
</comment>
<feature type="chain" id="PRO_5009140079" evidence="1">
    <location>
        <begin position="22"/>
        <end position="177"/>
    </location>
</feature>
<name>A0A1E3X8X4_9BACT</name>
<protein>
    <submittedName>
        <fullName evidence="2">Uncharacterized protein</fullName>
    </submittedName>
</protein>
<evidence type="ECO:0000313" key="3">
    <source>
        <dbReference type="Proteomes" id="UP000094056"/>
    </source>
</evidence>
<evidence type="ECO:0000313" key="2">
    <source>
        <dbReference type="EMBL" id="ODS32081.1"/>
    </source>
</evidence>
<dbReference type="AlphaFoldDB" id="A0A1E3X8X4"/>
<feature type="signal peptide" evidence="1">
    <location>
        <begin position="1"/>
        <end position="21"/>
    </location>
</feature>
<proteinExistence type="predicted"/>
<dbReference type="EMBL" id="MAYW01000078">
    <property type="protein sequence ID" value="ODS32081.1"/>
    <property type="molecule type" value="Genomic_DNA"/>
</dbReference>
<keyword evidence="1" id="KW-0732">Signal</keyword>
<reference evidence="2 3" key="1">
    <citation type="submission" date="2016-07" db="EMBL/GenBank/DDBJ databases">
        <title>Draft genome of Scalindua rubra, obtained from a brine-seawater interface in the Red Sea, sheds light on salt adaptation in anammox bacteria.</title>
        <authorList>
            <person name="Speth D.R."/>
            <person name="Lagkouvardos I."/>
            <person name="Wang Y."/>
            <person name="Qian P.-Y."/>
            <person name="Dutilh B.E."/>
            <person name="Jetten M.S."/>
        </authorList>
    </citation>
    <scope>NUCLEOTIDE SEQUENCE [LARGE SCALE GENOMIC DNA]</scope>
    <source>
        <strain evidence="2">BSI-1</strain>
    </source>
</reference>
<dbReference type="Proteomes" id="UP000094056">
    <property type="component" value="Unassembled WGS sequence"/>
</dbReference>